<name>A0ABS4AXU7_9PROT</name>
<dbReference type="Proteomes" id="UP000680815">
    <property type="component" value="Unassembled WGS sequence"/>
</dbReference>
<gene>
    <name evidence="1" type="ORF">J5Y09_19950</name>
</gene>
<proteinExistence type="predicted"/>
<comment type="caution">
    <text evidence="1">The sequence shown here is derived from an EMBL/GenBank/DDBJ whole genome shotgun (WGS) entry which is preliminary data.</text>
</comment>
<protein>
    <submittedName>
        <fullName evidence="1">Uncharacterized protein</fullName>
    </submittedName>
</protein>
<organism evidence="1 2">
    <name type="scientific">Roseomonas nitratireducens</name>
    <dbReference type="NCBI Taxonomy" id="2820810"/>
    <lineage>
        <taxon>Bacteria</taxon>
        <taxon>Pseudomonadati</taxon>
        <taxon>Pseudomonadota</taxon>
        <taxon>Alphaproteobacteria</taxon>
        <taxon>Acetobacterales</taxon>
        <taxon>Roseomonadaceae</taxon>
        <taxon>Roseomonas</taxon>
    </lineage>
</organism>
<evidence type="ECO:0000313" key="2">
    <source>
        <dbReference type="Proteomes" id="UP000680815"/>
    </source>
</evidence>
<dbReference type="EMBL" id="JAGIYZ010000024">
    <property type="protein sequence ID" value="MBP0466210.1"/>
    <property type="molecule type" value="Genomic_DNA"/>
</dbReference>
<keyword evidence="2" id="KW-1185">Reference proteome</keyword>
<dbReference type="RefSeq" id="WP_209353607.1">
    <property type="nucleotide sequence ID" value="NZ_JAGIYZ010000024.1"/>
</dbReference>
<accession>A0ABS4AXU7</accession>
<evidence type="ECO:0000313" key="1">
    <source>
        <dbReference type="EMBL" id="MBP0466210.1"/>
    </source>
</evidence>
<sequence>MSGAPLQIRVEVLPEPRPHKPRVVAVAAAIGRAPLLSDLDTMPPPRGAMLPFPPPPNAAADFATIARTALEMGGTVALFVSRHDAAAAERWLESIETEAGR</sequence>
<reference evidence="1 2" key="1">
    <citation type="submission" date="2021-03" db="EMBL/GenBank/DDBJ databases">
        <authorList>
            <person name="So Y."/>
        </authorList>
    </citation>
    <scope>NUCLEOTIDE SEQUENCE [LARGE SCALE GENOMIC DNA]</scope>
    <source>
        <strain evidence="1 2">PWR1</strain>
    </source>
</reference>